<organism evidence="2 3">
    <name type="scientific">Rubrivivax gelatinosus</name>
    <name type="common">Rhodocyclus gelatinosus</name>
    <name type="synonym">Rhodopseudomonas gelatinosa</name>
    <dbReference type="NCBI Taxonomy" id="28068"/>
    <lineage>
        <taxon>Bacteria</taxon>
        <taxon>Pseudomonadati</taxon>
        <taxon>Pseudomonadota</taxon>
        <taxon>Betaproteobacteria</taxon>
        <taxon>Burkholderiales</taxon>
        <taxon>Sphaerotilaceae</taxon>
        <taxon>Rubrivivax</taxon>
    </lineage>
</organism>
<dbReference type="PANTHER" id="PTHR12126">
    <property type="entry name" value="NADH-UBIQUINONE OXIDOREDUCTASE 39 KDA SUBUNIT-RELATED"/>
    <property type="match status" value="1"/>
</dbReference>
<dbReference type="Gene3D" id="3.40.50.720">
    <property type="entry name" value="NAD(P)-binding Rossmann-like Domain"/>
    <property type="match status" value="1"/>
</dbReference>
<feature type="domain" description="NAD-dependent epimerase/dehydratase" evidence="1">
    <location>
        <begin position="4"/>
        <end position="211"/>
    </location>
</feature>
<dbReference type="OrthoDB" id="5292533at2"/>
<dbReference type="PANTHER" id="PTHR12126:SF11">
    <property type="entry name" value="NADH DEHYDROGENASE [UBIQUINONE] 1 ALPHA SUBCOMPLEX SUBUNIT 9, MITOCHONDRIAL"/>
    <property type="match status" value="1"/>
</dbReference>
<proteinExistence type="predicted"/>
<dbReference type="AlphaFoldDB" id="A0A4R2MDR7"/>
<dbReference type="RefSeq" id="WP_132644534.1">
    <property type="nucleotide sequence ID" value="NZ_NRRI01000019.1"/>
</dbReference>
<dbReference type="GO" id="GO:0044877">
    <property type="term" value="F:protein-containing complex binding"/>
    <property type="evidence" value="ECO:0007669"/>
    <property type="project" value="TreeGrafter"/>
</dbReference>
<evidence type="ECO:0000313" key="2">
    <source>
        <dbReference type="EMBL" id="TCP05539.1"/>
    </source>
</evidence>
<comment type="caution">
    <text evidence="2">The sequence shown here is derived from an EMBL/GenBank/DDBJ whole genome shotgun (WGS) entry which is preliminary data.</text>
</comment>
<dbReference type="InterPro" id="IPR001509">
    <property type="entry name" value="Epimerase_deHydtase"/>
</dbReference>
<dbReference type="Proteomes" id="UP000295106">
    <property type="component" value="Unassembled WGS sequence"/>
</dbReference>
<evidence type="ECO:0000313" key="3">
    <source>
        <dbReference type="Proteomes" id="UP000295106"/>
    </source>
</evidence>
<dbReference type="CDD" id="cd05271">
    <property type="entry name" value="NDUFA9_like_SDR_a"/>
    <property type="match status" value="1"/>
</dbReference>
<dbReference type="InterPro" id="IPR036291">
    <property type="entry name" value="NAD(P)-bd_dom_sf"/>
</dbReference>
<evidence type="ECO:0000259" key="1">
    <source>
        <dbReference type="Pfam" id="PF01370"/>
    </source>
</evidence>
<reference evidence="2 3" key="1">
    <citation type="submission" date="2019-03" db="EMBL/GenBank/DDBJ databases">
        <title>Genomic Encyclopedia of Type Strains, Phase IV (KMG-IV): sequencing the most valuable type-strain genomes for metagenomic binning, comparative biology and taxonomic classification.</title>
        <authorList>
            <person name="Goeker M."/>
        </authorList>
    </citation>
    <scope>NUCLEOTIDE SEQUENCE [LARGE SCALE GENOMIC DNA]</scope>
    <source>
        <strain evidence="2 3">DSM 1709</strain>
    </source>
</reference>
<gene>
    <name evidence="2" type="ORF">EV684_101411</name>
</gene>
<dbReference type="InterPro" id="IPR051207">
    <property type="entry name" value="ComplexI_NDUFA9_subunit"/>
</dbReference>
<dbReference type="SUPFAM" id="SSF51735">
    <property type="entry name" value="NAD(P)-binding Rossmann-fold domains"/>
    <property type="match status" value="1"/>
</dbReference>
<accession>A0A4R2MDR7</accession>
<sequence>MKNVLVLGGTGFVGRALVERLVERNGGGGGRIIVPTRRLSHGVVLRSLPTVELVEADVHDERTLSRLVAQADAVINLIAILHGSRTQFQRVHVELPRRIAHACAAAGGRRVVHVSALGVGAGGPSNYLRSKTEGEAALQSPGVALTIVRPSLIFGTEDRVLNVFAELQAMAPFVPLPGGGAKMQPVWVEDVATAVVRCLDDNTTIGQVYELAGPKVYTLSEIVRLAGRWSGHERPQFPLPEAVGRLQALLMETMPGTPLMSRDNLDSMRVANVASGKLPGLEALGITAAAMEAIAPAYLGGAFGRARYDRWRGHARRG</sequence>
<name>A0A4R2MDR7_RUBGE</name>
<protein>
    <submittedName>
        <fullName evidence="2">NADH dehydrogenase</fullName>
    </submittedName>
</protein>
<dbReference type="EMBL" id="SLXD01000001">
    <property type="protein sequence ID" value="TCP05539.1"/>
    <property type="molecule type" value="Genomic_DNA"/>
</dbReference>
<dbReference type="Pfam" id="PF01370">
    <property type="entry name" value="Epimerase"/>
    <property type="match status" value="1"/>
</dbReference>